<reference evidence="1" key="1">
    <citation type="submission" date="2020-07" db="EMBL/GenBank/DDBJ databases">
        <title>Genome sequence and genetic diversity analysis of an under-domesticated orphan crop, white fonio (Digitaria exilis).</title>
        <authorList>
            <person name="Bennetzen J.L."/>
            <person name="Chen S."/>
            <person name="Ma X."/>
            <person name="Wang X."/>
            <person name="Yssel A.E.J."/>
            <person name="Chaluvadi S.R."/>
            <person name="Johnson M."/>
            <person name="Gangashetty P."/>
            <person name="Hamidou F."/>
            <person name="Sanogo M.D."/>
            <person name="Zwaenepoel A."/>
            <person name="Wallace J."/>
            <person name="Van De Peer Y."/>
            <person name="Van Deynze A."/>
        </authorList>
    </citation>
    <scope>NUCLEOTIDE SEQUENCE</scope>
    <source>
        <tissue evidence="1">Leaves</tissue>
    </source>
</reference>
<proteinExistence type="predicted"/>
<dbReference type="OrthoDB" id="685128at2759"/>
<evidence type="ECO:0000313" key="1">
    <source>
        <dbReference type="EMBL" id="KAF8710068.1"/>
    </source>
</evidence>
<dbReference type="InterPro" id="IPR012871">
    <property type="entry name" value="DUF1668_ORYSA"/>
</dbReference>
<dbReference type="Pfam" id="PF07893">
    <property type="entry name" value="DUF1668"/>
    <property type="match status" value="1"/>
</dbReference>
<protein>
    <submittedName>
        <fullName evidence="1">Uncharacterized protein</fullName>
    </submittedName>
</protein>
<dbReference type="AlphaFoldDB" id="A0A835BT04"/>
<organism evidence="1 2">
    <name type="scientific">Digitaria exilis</name>
    <dbReference type="NCBI Taxonomy" id="1010633"/>
    <lineage>
        <taxon>Eukaryota</taxon>
        <taxon>Viridiplantae</taxon>
        <taxon>Streptophyta</taxon>
        <taxon>Embryophyta</taxon>
        <taxon>Tracheophyta</taxon>
        <taxon>Spermatophyta</taxon>
        <taxon>Magnoliopsida</taxon>
        <taxon>Liliopsida</taxon>
        <taxon>Poales</taxon>
        <taxon>Poaceae</taxon>
        <taxon>PACMAD clade</taxon>
        <taxon>Panicoideae</taxon>
        <taxon>Panicodae</taxon>
        <taxon>Paniceae</taxon>
        <taxon>Anthephorinae</taxon>
        <taxon>Digitaria</taxon>
    </lineage>
</organism>
<accession>A0A835BT04</accession>
<dbReference type="PANTHER" id="PTHR33085">
    <property type="entry name" value="OS12G0113100 PROTEIN-RELATED"/>
    <property type="match status" value="1"/>
</dbReference>
<sequence>MASPRRRQRNSVLVAVYDCKVGYLVFRFDVKGLFSDENTSSSTPREVLPFPPNPLACFRRHPHGIQFMALVASPGGDQIVAATDSRRTIVYDAVRSKYSAGPAQRAAKPRPILVAAQARLRRRRHDMLLATTYPESGQQGPHFESFRLEGGGGGSGSGRLRSLPPVPPPPFDGRPRLWGYARQVTSYFAAGERVWLSMDGEGTYSFDMARREWRHEGSWVLPLEERAEYVPELGLLFGFRAKRLFFCACDIKVSPPVIRQEWRWCDLAPGKHEGYSYQDTGLFFSFAGVAYLGGGRFCVSWCGMRPRGGGRRLFALTGVEVTPSSDGKLQLRKRKSRCYLMSPHQTWARVL</sequence>
<gene>
    <name evidence="1" type="ORF">HU200_029797</name>
</gene>
<dbReference type="Proteomes" id="UP000636709">
    <property type="component" value="Unassembled WGS sequence"/>
</dbReference>
<comment type="caution">
    <text evidence="1">The sequence shown here is derived from an EMBL/GenBank/DDBJ whole genome shotgun (WGS) entry which is preliminary data.</text>
</comment>
<keyword evidence="2" id="KW-1185">Reference proteome</keyword>
<name>A0A835BT04_9POAL</name>
<evidence type="ECO:0000313" key="2">
    <source>
        <dbReference type="Proteomes" id="UP000636709"/>
    </source>
</evidence>
<dbReference type="PANTHER" id="PTHR33085:SF129">
    <property type="entry name" value="OS04G0426500 PROTEIN"/>
    <property type="match status" value="1"/>
</dbReference>
<dbReference type="EMBL" id="JACEFO010001754">
    <property type="protein sequence ID" value="KAF8710068.1"/>
    <property type="molecule type" value="Genomic_DNA"/>
</dbReference>